<accession>E5XQ34</accession>
<proteinExistence type="predicted"/>
<dbReference type="Proteomes" id="UP000004816">
    <property type="component" value="Unassembled WGS sequence"/>
</dbReference>
<name>E5XQ34_SEGRC</name>
<organism evidence="1 2">
    <name type="scientific">Segniliparus rugosus (strain ATCC BAA-974 / DSM 45345 / CCUG 50838 / CIP 108380 / JCM 13579 / CDC 945)</name>
    <dbReference type="NCBI Taxonomy" id="679197"/>
    <lineage>
        <taxon>Bacteria</taxon>
        <taxon>Bacillati</taxon>
        <taxon>Actinomycetota</taxon>
        <taxon>Actinomycetes</taxon>
        <taxon>Mycobacteriales</taxon>
        <taxon>Segniliparaceae</taxon>
        <taxon>Segniliparus</taxon>
    </lineage>
</organism>
<dbReference type="EMBL" id="ACZI02000001">
    <property type="protein sequence ID" value="EFV13543.2"/>
    <property type="molecule type" value="Genomic_DNA"/>
</dbReference>
<comment type="caution">
    <text evidence="1">The sequence shown here is derived from an EMBL/GenBank/DDBJ whole genome shotgun (WGS) entry which is preliminary data.</text>
</comment>
<evidence type="ECO:0000313" key="1">
    <source>
        <dbReference type="EMBL" id="EFV13543.2"/>
    </source>
</evidence>
<protein>
    <submittedName>
        <fullName evidence="1">Uncharacterized protein</fullName>
    </submittedName>
</protein>
<sequence length="120" mass="12827">MRWLSDSESRAWQGMVQVIGVLFPRIGRSEGPPRFLGLDIVLLLTQGGFVLPGGGSGGCWRDPVQTSVLAETGSGWQDAYFPNGKTLARARGAWAGCGRFSCGAGLVRCANMHKDSSCEH</sequence>
<reference evidence="1 2" key="1">
    <citation type="journal article" date="2011" name="Stand. Genomic Sci.">
        <title>High quality draft genome sequence of Segniliparus rugosus CDC 945(T)= (ATCC BAA-974(T)).</title>
        <authorList>
            <person name="Earl A.M."/>
            <person name="Desjardins C.A."/>
            <person name="Fitzgerald M.G."/>
            <person name="Arachchi H.M."/>
            <person name="Zeng Q."/>
            <person name="Mehta T."/>
            <person name="Griggs A."/>
            <person name="Birren B.W."/>
            <person name="Toney N.C."/>
            <person name="Carr J."/>
            <person name="Posey J."/>
            <person name="Butler W.R."/>
        </authorList>
    </citation>
    <scope>NUCLEOTIDE SEQUENCE [LARGE SCALE GENOMIC DNA]</scope>
    <source>
        <strain evidence="2">ATCC BAA-974 / DSM 45345 / CCUG 50838 / CIP 108380 / JCM 13579 / CDC 945</strain>
    </source>
</reference>
<dbReference type="AlphaFoldDB" id="E5XQ34"/>
<dbReference type="STRING" id="679197.HMPREF9336_01606"/>
<evidence type="ECO:0000313" key="2">
    <source>
        <dbReference type="Proteomes" id="UP000004816"/>
    </source>
</evidence>
<keyword evidence="2" id="KW-1185">Reference proteome</keyword>
<gene>
    <name evidence="1" type="ORF">HMPREF9336_01606</name>
</gene>
<dbReference type="HOGENOM" id="CLU_2048124_0_0_11"/>